<reference evidence="3" key="1">
    <citation type="submission" date="2021-10" db="EMBL/GenBank/DDBJ databases">
        <title>De novo Genome Assembly of Clathrus columnatus (Basidiomycota, Fungi) Using Illumina and Nanopore Sequence Data.</title>
        <authorList>
            <person name="Ogiso-Tanaka E."/>
            <person name="Itagaki H."/>
            <person name="Hosoya T."/>
            <person name="Hosaka K."/>
        </authorList>
    </citation>
    <scope>NUCLEOTIDE SEQUENCE</scope>
    <source>
        <strain evidence="3">MO-923</strain>
    </source>
</reference>
<dbReference type="Proteomes" id="UP001050691">
    <property type="component" value="Unassembled WGS sequence"/>
</dbReference>
<feature type="region of interest" description="Disordered" evidence="1">
    <location>
        <begin position="349"/>
        <end position="392"/>
    </location>
</feature>
<evidence type="ECO:0000313" key="3">
    <source>
        <dbReference type="EMBL" id="GJJ11636.1"/>
    </source>
</evidence>
<feature type="region of interest" description="Disordered" evidence="1">
    <location>
        <begin position="263"/>
        <end position="303"/>
    </location>
</feature>
<organism evidence="3 4">
    <name type="scientific">Clathrus columnatus</name>
    <dbReference type="NCBI Taxonomy" id="1419009"/>
    <lineage>
        <taxon>Eukaryota</taxon>
        <taxon>Fungi</taxon>
        <taxon>Dikarya</taxon>
        <taxon>Basidiomycota</taxon>
        <taxon>Agaricomycotina</taxon>
        <taxon>Agaricomycetes</taxon>
        <taxon>Phallomycetidae</taxon>
        <taxon>Phallales</taxon>
        <taxon>Clathraceae</taxon>
        <taxon>Clathrus</taxon>
    </lineage>
</organism>
<feature type="region of interest" description="Disordered" evidence="1">
    <location>
        <begin position="31"/>
        <end position="72"/>
    </location>
</feature>
<feature type="region of interest" description="Disordered" evidence="1">
    <location>
        <begin position="171"/>
        <end position="247"/>
    </location>
</feature>
<accession>A0AAV5AF82</accession>
<protein>
    <recommendedName>
        <fullName evidence="2">Transcription elongation factor Eaf N-terminal domain-containing protein</fullName>
    </recommendedName>
</protein>
<feature type="compositionally biased region" description="Basic and acidic residues" evidence="1">
    <location>
        <begin position="190"/>
        <end position="208"/>
    </location>
</feature>
<gene>
    <name evidence="3" type="ORF">Clacol_005872</name>
</gene>
<dbReference type="InterPro" id="IPR019194">
    <property type="entry name" value="Tscrpt_elong_fac_Eaf_N"/>
</dbReference>
<feature type="compositionally biased region" description="Polar residues" evidence="1">
    <location>
        <begin position="354"/>
        <end position="364"/>
    </location>
</feature>
<comment type="caution">
    <text evidence="3">The sequence shown here is derived from an EMBL/GenBank/DDBJ whole genome shotgun (WGS) entry which is preliminary data.</text>
</comment>
<feature type="region of interest" description="Disordered" evidence="1">
    <location>
        <begin position="418"/>
        <end position="456"/>
    </location>
</feature>
<feature type="compositionally biased region" description="Acidic residues" evidence="1">
    <location>
        <begin position="438"/>
        <end position="456"/>
    </location>
</feature>
<evidence type="ECO:0000256" key="1">
    <source>
        <dbReference type="SAM" id="MobiDB-lite"/>
    </source>
</evidence>
<feature type="region of interest" description="Disordered" evidence="1">
    <location>
        <begin position="100"/>
        <end position="145"/>
    </location>
</feature>
<feature type="compositionally biased region" description="Polar residues" evidence="1">
    <location>
        <begin position="100"/>
        <end position="120"/>
    </location>
</feature>
<name>A0AAV5AF82_9AGAM</name>
<sequence length="456" mass="50552">MSFNKLEDFTGRYGVNIGRSIINAWNEQSIDNNEGSGVLRPKSGKGHTPIQYNFERLGTKGEPHRSSPVEQPSEDWECVLLWDPETGTFTLEKVDSAVTSERPTSIPTSISGWGSNLSNRNGKRKAKEKGNGKATAPRHPTAPVINKFQEQRELEEGEIDENAEVLEELNVEGEKENVDSGGLSITSSSSRREEEVKRVKVDIVEQRGRPPSLSLQQSKAIRVTTSKPKRSKYSKNLQAGPKPTEKAKIIQAPAGRMIKHFGEEELTFGQPSRRVIKPKHHSEPRASVGRGKRKAPAPHQALAPVINHHQEALELDESEIEEFAKALMDEFDVEGGKYDEVDLEELLPVKISESEATTEPSTKSKVPEAPKARPNPKPHEASAAVTAKKENNLMDSIQYESDIDGKYLNDVDEDLFTQEIEMALADESNEPLSNNSTDDSDENDDDDNASSDESDH</sequence>
<keyword evidence="4" id="KW-1185">Reference proteome</keyword>
<dbReference type="AlphaFoldDB" id="A0AAV5AF82"/>
<evidence type="ECO:0000259" key="2">
    <source>
        <dbReference type="Pfam" id="PF09816"/>
    </source>
</evidence>
<feature type="domain" description="Transcription elongation factor Eaf N-terminal" evidence="2">
    <location>
        <begin position="29"/>
        <end position="99"/>
    </location>
</feature>
<dbReference type="EMBL" id="BPWL01000006">
    <property type="protein sequence ID" value="GJJ11636.1"/>
    <property type="molecule type" value="Genomic_DNA"/>
</dbReference>
<feature type="compositionally biased region" description="Basic and acidic residues" evidence="1">
    <location>
        <begin position="57"/>
        <end position="67"/>
    </location>
</feature>
<feature type="compositionally biased region" description="Polar residues" evidence="1">
    <location>
        <begin position="213"/>
        <end position="226"/>
    </location>
</feature>
<evidence type="ECO:0000313" key="4">
    <source>
        <dbReference type="Proteomes" id="UP001050691"/>
    </source>
</evidence>
<proteinExistence type="predicted"/>
<dbReference type="Pfam" id="PF09816">
    <property type="entry name" value="EAF"/>
    <property type="match status" value="1"/>
</dbReference>